<name>A0A7G5C9N6_WOLPI</name>
<feature type="compositionally biased region" description="Polar residues" evidence="2">
    <location>
        <begin position="580"/>
        <end position="593"/>
    </location>
</feature>
<accession>A0A7G5C9N6</accession>
<sequence>MIGGLTKGDKAAEAGDQFEKHFCIGPTSLNREVYYSTLIYHTFKELYSQLSDISYANKTRSEKEIIDFYVLPQFARFKEIIDEGIKKDPSFANSAIVKFCYSIIKDNKLLKELEEVSIPAKNSSVKARISFQLKNLKEKVWFLRKLKEKKNFTYVQGAFGDEWSFYDLINDRDFKQTYIDKAVTESANKSFKEDIDKCIELAEQGKKAASKYFERKDVELQAYYTETDDAHRVLNVNLINYNRSEPTRISDILQQEKELNIYCNKKHEIYAYQEDKKRYYKFKEGACYEMTSTWPVKDGSGMCNMIMNVSSDGITEVLKFNGKDFVSSKEILELIKQNDELYIQGLSLYNAVMKSLEKDKAADVVPTANNNFQNESIVAYQDKEPEEKLDPKVDADNSLPPPSINSNALIQTEVNLQHTETQPEVASQQMDELILNNQMLSEENVELKQEEAELQVINKKHHELTQENQQLQEKLETTQAEDNQTIVKERQNSDLQDKLGEERPEFDIPENEYEEFPEDILELTKDNACNDDDIVEMLNGLKEKIRADGQRSFNDQFYTLTGDISSEPDNAPRKKIKLSRSVSFDSESGNESYVPQERDNDSAYDSNEENCDNDLSSNITITSIEKVAERVKSK</sequence>
<evidence type="ECO:0000256" key="1">
    <source>
        <dbReference type="SAM" id="Coils"/>
    </source>
</evidence>
<protein>
    <submittedName>
        <fullName evidence="3">Uncharacterized protein</fullName>
    </submittedName>
</protein>
<dbReference type="EMBL" id="CP050531">
    <property type="protein sequence ID" value="QMV45920.1"/>
    <property type="molecule type" value="Genomic_DNA"/>
</dbReference>
<gene>
    <name evidence="3" type="ORF">HC358_02270</name>
</gene>
<keyword evidence="1" id="KW-0175">Coiled coil</keyword>
<organism evidence="3 4">
    <name type="scientific">Wolbachia pipientis</name>
    <dbReference type="NCBI Taxonomy" id="955"/>
    <lineage>
        <taxon>Bacteria</taxon>
        <taxon>Pseudomonadati</taxon>
        <taxon>Pseudomonadota</taxon>
        <taxon>Alphaproteobacteria</taxon>
        <taxon>Rickettsiales</taxon>
        <taxon>Anaplasmataceae</taxon>
        <taxon>Wolbachieae</taxon>
        <taxon>Wolbachia</taxon>
    </lineage>
</organism>
<evidence type="ECO:0000256" key="2">
    <source>
        <dbReference type="SAM" id="MobiDB-lite"/>
    </source>
</evidence>
<dbReference type="AlphaFoldDB" id="A0A7G5C9N6"/>
<feature type="region of interest" description="Disordered" evidence="2">
    <location>
        <begin position="383"/>
        <end position="402"/>
    </location>
</feature>
<evidence type="ECO:0000313" key="4">
    <source>
        <dbReference type="Proteomes" id="UP000515744"/>
    </source>
</evidence>
<feature type="region of interest" description="Disordered" evidence="2">
    <location>
        <begin position="564"/>
        <end position="617"/>
    </location>
</feature>
<dbReference type="RefSeq" id="WP_182159763.1">
    <property type="nucleotide sequence ID" value="NZ_CP050531.1"/>
</dbReference>
<feature type="coiled-coil region" evidence="1">
    <location>
        <begin position="430"/>
        <end position="481"/>
    </location>
</feature>
<proteinExistence type="predicted"/>
<dbReference type="Proteomes" id="UP000515744">
    <property type="component" value="Chromosome"/>
</dbReference>
<reference evidence="3 4" key="2">
    <citation type="journal article" date="2020" name="Mol. Biol. Evol.">
        <title>Life and death of selfish genes: comparative genomics reveals the dynamic evolution of cytoplasmic incompatibility.</title>
        <authorList>
            <person name="Martinez J."/>
            <person name="Klasson L."/>
            <person name="Welch J."/>
            <person name="Jiggins F.M."/>
        </authorList>
    </citation>
    <scope>NUCLEOTIDE SEQUENCE [LARGE SCALE GENOMIC DNA]</scope>
    <source>
        <strain evidence="3">WStv</strain>
    </source>
</reference>
<evidence type="ECO:0000313" key="3">
    <source>
        <dbReference type="EMBL" id="QMV45920.1"/>
    </source>
</evidence>
<reference evidence="4" key="1">
    <citation type="journal article" date="2020" name="Mol. Biol.">
        <title>Life and death of selfish genes: comparative genomics reveals the dynamic evolution of cytoplasmic incompatibility.</title>
        <authorList>
            <person name="Martinez J."/>
            <person name="Klasson L."/>
            <person name="Welch J."/>
            <person name="Jiggins F.M."/>
        </authorList>
    </citation>
    <scope>NUCLEOTIDE SEQUENCE [LARGE SCALE GENOMIC DNA]</scope>
</reference>
<feature type="compositionally biased region" description="Basic and acidic residues" evidence="2">
    <location>
        <begin position="383"/>
        <end position="395"/>
    </location>
</feature>